<dbReference type="Gene3D" id="2.30.30.940">
    <property type="match status" value="1"/>
</dbReference>
<proteinExistence type="predicted"/>
<dbReference type="Pfam" id="PF08751">
    <property type="entry name" value="TrwC"/>
    <property type="match status" value="1"/>
</dbReference>
<dbReference type="Pfam" id="PF13604">
    <property type="entry name" value="AAA_30"/>
    <property type="match status" value="1"/>
</dbReference>
<name>A0A554X8F5_9BURK</name>
<evidence type="ECO:0000313" key="3">
    <source>
        <dbReference type="EMBL" id="TSE32111.1"/>
    </source>
</evidence>
<reference evidence="3 4" key="1">
    <citation type="submission" date="2019-07" db="EMBL/GenBank/DDBJ databases">
        <title>Tepidimonas charontis SPSP-6 draft genome.</title>
        <authorList>
            <person name="Da Costa M.S."/>
            <person name="Froufe H.J.C."/>
            <person name="Egas C."/>
            <person name="Albuquerque L."/>
        </authorList>
    </citation>
    <scope>NUCLEOTIDE SEQUENCE [LARGE SCALE GENOMIC DNA]</scope>
    <source>
        <strain evidence="3 4">SPSP-6</strain>
    </source>
</reference>
<comment type="caution">
    <text evidence="3">The sequence shown here is derived from an EMBL/GenBank/DDBJ whole genome shotgun (WGS) entry which is preliminary data.</text>
</comment>
<dbReference type="RefSeq" id="WP_161595508.1">
    <property type="nucleotide sequence ID" value="NZ_VJON01000041.1"/>
</dbReference>
<accession>A0A554X8F5</accession>
<evidence type="ECO:0000313" key="4">
    <source>
        <dbReference type="Proteomes" id="UP000318294"/>
    </source>
</evidence>
<dbReference type="PANTHER" id="PTHR47642">
    <property type="entry name" value="ATP-DEPENDENT DNA HELICASE"/>
    <property type="match status" value="1"/>
</dbReference>
<dbReference type="InterPro" id="IPR027417">
    <property type="entry name" value="P-loop_NTPase"/>
</dbReference>
<feature type="region of interest" description="Disordered" evidence="1">
    <location>
        <begin position="790"/>
        <end position="843"/>
    </location>
</feature>
<sequence length="843" mass="90057">MLTKATISSGGNIAATAAYYAGYTAGKEDLQSERTTDEPPGKWAGGLAESLGIAGEIVKRDDLVAALSGYSPIDRAPMHSTAGQDNHKAGYDLTFSAPKTVSLAFALADDQLRAEISAAQQKAVESALSYAESTGFFYTRTGHAGAVREPLDRVLAATFEHASSRAGDVHLHTHVVIANISDRHKTIDFDIARMREIDAVYKLELSNALQRLGLQTERTEKAFEIAGLRDAAEKLSARSEQIAEAAKSDSAKSRDIAQVATKAEKSATPRADAIASARALAAEMHVALQRNAETLSLESEAAPRILAAFENDATRTESQILARALEGAAGTGLSVAQVRGEIARLEAAGELVALRDERGGVHYTTREVLAAERAIEAFAATGAQARGVEVTADARERAVASRTLSAQQRVAFDHITAGQQLSVIEGVAGGGKSYLLGAAREAWEASGARVVGVALAGKAAAGLQEGSGIASDTIHSTLQRIERGELALDAKTVVVLDEAGMVDSRLMHALVQRVEAAGSSLVLVGDTRQLQAIGAGAAMRVMRDAAGSHVTLDEIRRQTDARDREMVLAMRAGDAAHALGIMKEKGYLHAHESDADARKAIATAVVRDLAEGKSSLALAARRADVDKINTEARALAREAGLLRGDNVAFTTQRRSDAVERVKAFAVGDRVVALQNDRQVGVKNGQTFTVVDARAGQLTLQRDGDAARITVTQDAYRYIDYAYAVTIHKSQGATVDTAHVLHSAGSDRSMEYVASSRHRESLSVHAVGSRDEVERDIGRSIERLEEKRSALDMERAERRAGSVRERDVDERERDVERAAERHVAHERADAAEARAQRLERSHPA</sequence>
<dbReference type="Gene3D" id="3.40.50.300">
    <property type="entry name" value="P-loop containing nucleotide triphosphate hydrolases"/>
    <property type="match status" value="2"/>
</dbReference>
<dbReference type="InterPro" id="IPR051055">
    <property type="entry name" value="PIF1_helicase"/>
</dbReference>
<dbReference type="NCBIfam" id="NF041492">
    <property type="entry name" value="MobF"/>
    <property type="match status" value="1"/>
</dbReference>
<gene>
    <name evidence="3" type="primary">traI</name>
    <name evidence="3" type="ORF">Tchar_02198</name>
</gene>
<dbReference type="AlphaFoldDB" id="A0A554X8F5"/>
<evidence type="ECO:0000259" key="2">
    <source>
        <dbReference type="Pfam" id="PF08751"/>
    </source>
</evidence>
<dbReference type="SUPFAM" id="SSF52540">
    <property type="entry name" value="P-loop containing nucleoside triphosphate hydrolases"/>
    <property type="match status" value="2"/>
</dbReference>
<evidence type="ECO:0000256" key="1">
    <source>
        <dbReference type="SAM" id="MobiDB-lite"/>
    </source>
</evidence>
<keyword evidence="4" id="KW-1185">Reference proteome</keyword>
<dbReference type="InterPro" id="IPR014862">
    <property type="entry name" value="TrwC"/>
</dbReference>
<dbReference type="EMBL" id="VJON01000041">
    <property type="protein sequence ID" value="TSE32111.1"/>
    <property type="molecule type" value="Genomic_DNA"/>
</dbReference>
<dbReference type="SUPFAM" id="SSF55464">
    <property type="entry name" value="Origin of replication-binding domain, RBD-like"/>
    <property type="match status" value="1"/>
</dbReference>
<dbReference type="OrthoDB" id="9803432at2"/>
<dbReference type="CDD" id="cd17933">
    <property type="entry name" value="DEXSc_RecD-like"/>
    <property type="match status" value="1"/>
</dbReference>
<dbReference type="CDD" id="cd18809">
    <property type="entry name" value="SF1_C_RecD"/>
    <property type="match status" value="1"/>
</dbReference>
<protein>
    <submittedName>
        <fullName evidence="3">Multifunctional conjugation protein TraI</fullName>
    </submittedName>
</protein>
<feature type="domain" description="TrwC relaxase" evidence="2">
    <location>
        <begin position="16"/>
        <end position="283"/>
    </location>
</feature>
<dbReference type="Proteomes" id="UP000318294">
    <property type="component" value="Unassembled WGS sequence"/>
</dbReference>
<organism evidence="3 4">
    <name type="scientific">Tepidimonas charontis</name>
    <dbReference type="NCBI Taxonomy" id="2267262"/>
    <lineage>
        <taxon>Bacteria</taxon>
        <taxon>Pseudomonadati</taxon>
        <taxon>Pseudomonadota</taxon>
        <taxon>Betaproteobacteria</taxon>
        <taxon>Burkholderiales</taxon>
        <taxon>Tepidimonas</taxon>
    </lineage>
</organism>
<dbReference type="PANTHER" id="PTHR47642:SF6">
    <property type="entry name" value="ATP-DEPENDENT DNA HELICASE"/>
    <property type="match status" value="1"/>
</dbReference>